<dbReference type="PATRIC" id="fig|1196325.3.peg.5568"/>
<organism evidence="1 2">
    <name type="scientific">Pseudomonas putida (strain DOT-T1E)</name>
    <dbReference type="NCBI Taxonomy" id="1196325"/>
    <lineage>
        <taxon>Bacteria</taxon>
        <taxon>Pseudomonadati</taxon>
        <taxon>Pseudomonadota</taxon>
        <taxon>Gammaproteobacteria</taxon>
        <taxon>Pseudomonadales</taxon>
        <taxon>Pseudomonadaceae</taxon>
        <taxon>Pseudomonas</taxon>
    </lineage>
</organism>
<name>I7C4M3_PSEPT</name>
<proteinExistence type="predicted"/>
<gene>
    <name evidence="1" type="ordered locus">T1E_5606</name>
</gene>
<protein>
    <submittedName>
        <fullName evidence="1">Uncharacterized protein</fullName>
    </submittedName>
</protein>
<sequence length="51" mass="5771">MLDWFHSGSWAIPLLHEVSALDGNKRCVEADERSLPARKQLACLFFMPPVS</sequence>
<dbReference type="KEGG" id="ppx:T1E_5606"/>
<reference evidence="2" key="1">
    <citation type="journal article" date="2013" name="Microb. Biotechnol.">
        <title>Metabolic potential of the organic-solvent tolerant Pseudomonas putida DOT-T1E deduced from its annotated genome.</title>
        <authorList>
            <person name="Udaondo Z."/>
            <person name="Molina L."/>
            <person name="Daniels C."/>
            <person name="Gomez M.J."/>
            <person name="Molina-Henares M.A."/>
            <person name="Matilla M.A."/>
            <person name="Roca A."/>
            <person name="Fernandez M."/>
            <person name="Duque E."/>
            <person name="Segura A."/>
            <person name="Ramos J.L."/>
        </authorList>
    </citation>
    <scope>NUCLEOTIDE SEQUENCE [LARGE SCALE GENOMIC DNA]</scope>
    <source>
        <strain evidence="2">DOT-T1E</strain>
    </source>
</reference>
<dbReference type="AlphaFoldDB" id="I7C4M3"/>
<dbReference type="Proteomes" id="UP000006503">
    <property type="component" value="Chromosome"/>
</dbReference>
<evidence type="ECO:0000313" key="2">
    <source>
        <dbReference type="Proteomes" id="UP000006503"/>
    </source>
</evidence>
<accession>I7C4M3</accession>
<dbReference type="HOGENOM" id="CLU_3102798_0_0_6"/>
<evidence type="ECO:0000313" key="1">
    <source>
        <dbReference type="EMBL" id="AFO51427.1"/>
    </source>
</evidence>
<dbReference type="EMBL" id="CP003734">
    <property type="protein sequence ID" value="AFO51427.1"/>
    <property type="molecule type" value="Genomic_DNA"/>
</dbReference>